<dbReference type="EMBL" id="BSER01000009">
    <property type="protein sequence ID" value="GLJ96326.1"/>
    <property type="molecule type" value="Genomic_DNA"/>
</dbReference>
<proteinExistence type="predicted"/>
<comment type="caution">
    <text evidence="1">The sequence shown here is derived from an EMBL/GenBank/DDBJ whole genome shotgun (WGS) entry which is preliminary data.</text>
</comment>
<evidence type="ECO:0000313" key="2">
    <source>
        <dbReference type="Proteomes" id="UP001142291"/>
    </source>
</evidence>
<accession>A0A9W6HP44</accession>
<keyword evidence="2" id="KW-1185">Reference proteome</keyword>
<protein>
    <submittedName>
        <fullName evidence="1">Uncharacterized protein</fullName>
    </submittedName>
</protein>
<sequence>MLIDDLSRHRIDHLDGLAHSPSFRPGQSQIHRFADSPRMQQASLDGVEIHDIDKTLDTFEKLYRGEPLES</sequence>
<name>A0A9W6HP44_9MICO</name>
<reference evidence="1" key="1">
    <citation type="journal article" date="2014" name="Int. J. Syst. Evol. Microbiol.">
        <title>Complete genome sequence of Corynebacterium casei LMG S-19264T (=DSM 44701T), isolated from a smear-ripened cheese.</title>
        <authorList>
            <consortium name="US DOE Joint Genome Institute (JGI-PGF)"/>
            <person name="Walter F."/>
            <person name="Albersmeier A."/>
            <person name="Kalinowski J."/>
            <person name="Ruckert C."/>
        </authorList>
    </citation>
    <scope>NUCLEOTIDE SEQUENCE</scope>
    <source>
        <strain evidence="1">VKM Ac-1940</strain>
    </source>
</reference>
<organism evidence="1 2">
    <name type="scientific">Microbacterium dextranolyticum</name>
    <dbReference type="NCBI Taxonomy" id="36806"/>
    <lineage>
        <taxon>Bacteria</taxon>
        <taxon>Bacillati</taxon>
        <taxon>Actinomycetota</taxon>
        <taxon>Actinomycetes</taxon>
        <taxon>Micrococcales</taxon>
        <taxon>Microbacteriaceae</taxon>
        <taxon>Microbacterium</taxon>
    </lineage>
</organism>
<reference evidence="1" key="2">
    <citation type="submission" date="2023-01" db="EMBL/GenBank/DDBJ databases">
        <authorList>
            <person name="Sun Q."/>
            <person name="Evtushenko L."/>
        </authorList>
    </citation>
    <scope>NUCLEOTIDE SEQUENCE</scope>
    <source>
        <strain evidence="1">VKM Ac-1940</strain>
    </source>
</reference>
<dbReference type="AlphaFoldDB" id="A0A9W6HP44"/>
<dbReference type="Proteomes" id="UP001142291">
    <property type="component" value="Unassembled WGS sequence"/>
</dbReference>
<gene>
    <name evidence="1" type="ORF">GCM10017591_23890</name>
</gene>
<evidence type="ECO:0000313" key="1">
    <source>
        <dbReference type="EMBL" id="GLJ96326.1"/>
    </source>
</evidence>